<dbReference type="EMBL" id="QQTP01000002">
    <property type="protein sequence ID" value="RDJ27959.1"/>
    <property type="molecule type" value="Genomic_DNA"/>
</dbReference>
<dbReference type="OrthoDB" id="9966600at2"/>
<accession>A0A370L9Q7</accession>
<keyword evidence="1" id="KW-0472">Membrane</keyword>
<gene>
    <name evidence="2" type="ORF">DWE98_04970</name>
</gene>
<feature type="transmembrane region" description="Helical" evidence="1">
    <location>
        <begin position="12"/>
        <end position="34"/>
    </location>
</feature>
<dbReference type="AlphaFoldDB" id="A0A370L9Q7"/>
<dbReference type="Proteomes" id="UP000255207">
    <property type="component" value="Unassembled WGS sequence"/>
</dbReference>
<reference evidence="3" key="1">
    <citation type="submission" date="2018-07" db="EMBL/GenBank/DDBJ databases">
        <authorList>
            <person name="Safronova V.I."/>
            <person name="Chirak E.R."/>
            <person name="Sazanova A.L."/>
        </authorList>
    </citation>
    <scope>NUCLEOTIDE SEQUENCE [LARGE SCALE GENOMIC DNA]</scope>
    <source>
        <strain evidence="3">RCAM04685</strain>
    </source>
</reference>
<name>A0A370L9Q7_9HYPH</name>
<organism evidence="2 3">
    <name type="scientific">Bosea caraganae</name>
    <dbReference type="NCBI Taxonomy" id="2763117"/>
    <lineage>
        <taxon>Bacteria</taxon>
        <taxon>Pseudomonadati</taxon>
        <taxon>Pseudomonadota</taxon>
        <taxon>Alphaproteobacteria</taxon>
        <taxon>Hyphomicrobiales</taxon>
        <taxon>Boseaceae</taxon>
        <taxon>Bosea</taxon>
    </lineage>
</organism>
<evidence type="ECO:0000313" key="2">
    <source>
        <dbReference type="EMBL" id="RDJ27959.1"/>
    </source>
</evidence>
<proteinExistence type="predicted"/>
<keyword evidence="1" id="KW-0812">Transmembrane</keyword>
<dbReference type="RefSeq" id="WP_114828084.1">
    <property type="nucleotide sequence ID" value="NZ_QQTO01000037.1"/>
</dbReference>
<keyword evidence="3" id="KW-1185">Reference proteome</keyword>
<keyword evidence="1" id="KW-1133">Transmembrane helix</keyword>
<evidence type="ECO:0000313" key="3">
    <source>
        <dbReference type="Proteomes" id="UP000255207"/>
    </source>
</evidence>
<protein>
    <submittedName>
        <fullName evidence="2">Uncharacterized protein</fullName>
    </submittedName>
</protein>
<comment type="caution">
    <text evidence="2">The sequence shown here is derived from an EMBL/GenBank/DDBJ whole genome shotgun (WGS) entry which is preliminary data.</text>
</comment>
<sequence length="163" mass="17767">MPIDLSNPQVTAALVAGVVALVIGFLTVVINSMVTARVASQKVRADRDQALSEKAWADYELRRDVYLGLAGQVDALFEGGTTAARVELNRMARRVRLVGSDQVVLALNELFEAIRNGSGQAVLERCYRALFNAMRRDIRELRVLPPRGTDLNEDAFPIEGAGG</sequence>
<evidence type="ECO:0000256" key="1">
    <source>
        <dbReference type="SAM" id="Phobius"/>
    </source>
</evidence>